<accession>A0A2T2PD61</accession>
<feature type="transmembrane region" description="Helical" evidence="2">
    <location>
        <begin position="136"/>
        <end position="156"/>
    </location>
</feature>
<evidence type="ECO:0000256" key="2">
    <source>
        <dbReference type="SAM" id="Phobius"/>
    </source>
</evidence>
<dbReference type="Pfam" id="PF20684">
    <property type="entry name" value="Fung_rhodopsin"/>
    <property type="match status" value="1"/>
</dbReference>
<proteinExistence type="predicted"/>
<dbReference type="PANTHER" id="PTHR38794">
    <property type="entry name" value="INTEGRAL MEMBRANE PROTEIN"/>
    <property type="match status" value="1"/>
</dbReference>
<dbReference type="STRING" id="1448308.A0A2T2PD61"/>
<feature type="transmembrane region" description="Helical" evidence="2">
    <location>
        <begin position="176"/>
        <end position="200"/>
    </location>
</feature>
<dbReference type="Proteomes" id="UP000240883">
    <property type="component" value="Unassembled WGS sequence"/>
</dbReference>
<keyword evidence="2" id="KW-0472">Membrane</keyword>
<dbReference type="OrthoDB" id="3918601at2759"/>
<evidence type="ECO:0000256" key="1">
    <source>
        <dbReference type="SAM" id="MobiDB-lite"/>
    </source>
</evidence>
<feature type="transmembrane region" description="Helical" evidence="2">
    <location>
        <begin position="20"/>
        <end position="43"/>
    </location>
</feature>
<feature type="compositionally biased region" description="Low complexity" evidence="1">
    <location>
        <begin position="544"/>
        <end position="557"/>
    </location>
</feature>
<keyword evidence="2" id="KW-0812">Transmembrane</keyword>
<name>A0A2T2PD61_CORCC</name>
<evidence type="ECO:0000259" key="3">
    <source>
        <dbReference type="Pfam" id="PF20684"/>
    </source>
</evidence>
<dbReference type="EMBL" id="KZ678128">
    <property type="protein sequence ID" value="PSN75597.1"/>
    <property type="molecule type" value="Genomic_DNA"/>
</dbReference>
<feature type="transmembrane region" description="Helical" evidence="2">
    <location>
        <begin position="103"/>
        <end position="124"/>
    </location>
</feature>
<feature type="domain" description="Rhodopsin" evidence="3">
    <location>
        <begin position="39"/>
        <end position="274"/>
    </location>
</feature>
<keyword evidence="5" id="KW-1185">Reference proteome</keyword>
<keyword evidence="2" id="KW-1133">Transmembrane helix</keyword>
<feature type="region of interest" description="Disordered" evidence="1">
    <location>
        <begin position="396"/>
        <end position="448"/>
    </location>
</feature>
<dbReference type="PANTHER" id="PTHR38794:SF1">
    <property type="entry name" value="INTEGRAL MEMBRANE PROTEIN"/>
    <property type="match status" value="1"/>
</dbReference>
<feature type="transmembrane region" description="Helical" evidence="2">
    <location>
        <begin position="212"/>
        <end position="235"/>
    </location>
</feature>
<sequence>MPPISLAVRAQLATPENRANAITISTWVLMGVSIFMFLLRGVVKFAVLRRFAIDDLLLLLATIFAIGLSVTFLMLASDGLGVMGTLTLRRANAIMKVYYASDFLYISSLSFSKLSLIALVYAVVNNRVHRIQPTIVQGLAVLVMLWTLASLSGVAFQCSLPRPWEVLTLRCFNKGIFWIVFCIIDMTIEVSIIMLSVNLVAYGRMKRSRKVALVACFVPRILVIAASLARLIFLYPITPHDNPEFNLWIPVICTEIQVCLAISTACIPSMKPLLDGTEGNGSKRVSRAKKHNRSKEWLSMDSTGLTSPMLGRTNDFSPRLPSPRPLSPLTPPRLVTPPNTSATNSRTPSEHGLKLHIPPPEIRVREANAITSPQTASSHALSPPCLSPHPLLPLHSPFPIQVEPSPPPRSHSPKALDTPSKVALADPLRETPRSSRFPVKPQRPTRYSLIPAPYTVPPPSIPPQSPHARGLSIGNNRISQPRMMPNTSKLRDSLPSFNFPRPPSAHSEMRTVQNLQTPLSAPLPTIMDSPTSRPTAPPLPHVSSPPASAIAPTSPTPQRIRNNRIMHPQNSSRREQMHRSSASPPSPRMFWREEDSGQKEVLVLRDVRRSPGLVRKE</sequence>
<reference evidence="4 5" key="1">
    <citation type="journal article" date="2018" name="Front. Microbiol.">
        <title>Genome-Wide Analysis of Corynespora cassiicola Leaf Fall Disease Putative Effectors.</title>
        <authorList>
            <person name="Lopez D."/>
            <person name="Ribeiro S."/>
            <person name="Label P."/>
            <person name="Fumanal B."/>
            <person name="Venisse J.S."/>
            <person name="Kohler A."/>
            <person name="de Oliveira R.R."/>
            <person name="Labutti K."/>
            <person name="Lipzen A."/>
            <person name="Lail K."/>
            <person name="Bauer D."/>
            <person name="Ohm R.A."/>
            <person name="Barry K.W."/>
            <person name="Spatafora J."/>
            <person name="Grigoriev I.V."/>
            <person name="Martin F.M."/>
            <person name="Pujade-Renaud V."/>
        </authorList>
    </citation>
    <scope>NUCLEOTIDE SEQUENCE [LARGE SCALE GENOMIC DNA]</scope>
    <source>
        <strain evidence="4 5">Philippines</strain>
    </source>
</reference>
<evidence type="ECO:0000313" key="4">
    <source>
        <dbReference type="EMBL" id="PSN75597.1"/>
    </source>
</evidence>
<feature type="transmembrane region" description="Helical" evidence="2">
    <location>
        <begin position="55"/>
        <end position="76"/>
    </location>
</feature>
<feature type="compositionally biased region" description="Pro residues" evidence="1">
    <location>
        <begin position="320"/>
        <end position="335"/>
    </location>
</feature>
<organism evidence="4 5">
    <name type="scientific">Corynespora cassiicola Philippines</name>
    <dbReference type="NCBI Taxonomy" id="1448308"/>
    <lineage>
        <taxon>Eukaryota</taxon>
        <taxon>Fungi</taxon>
        <taxon>Dikarya</taxon>
        <taxon>Ascomycota</taxon>
        <taxon>Pezizomycotina</taxon>
        <taxon>Dothideomycetes</taxon>
        <taxon>Pleosporomycetidae</taxon>
        <taxon>Pleosporales</taxon>
        <taxon>Corynesporascaceae</taxon>
        <taxon>Corynespora</taxon>
    </lineage>
</organism>
<feature type="compositionally biased region" description="Polar residues" evidence="1">
    <location>
        <begin position="510"/>
        <end position="519"/>
    </location>
</feature>
<gene>
    <name evidence="4" type="ORF">BS50DRAFT_582263</name>
</gene>
<dbReference type="InterPro" id="IPR049326">
    <property type="entry name" value="Rhodopsin_dom_fungi"/>
</dbReference>
<feature type="compositionally biased region" description="Basic residues" evidence="1">
    <location>
        <begin position="284"/>
        <end position="293"/>
    </location>
</feature>
<dbReference type="AlphaFoldDB" id="A0A2T2PD61"/>
<feature type="compositionally biased region" description="Basic and acidic residues" evidence="1">
    <location>
        <begin position="590"/>
        <end position="617"/>
    </location>
</feature>
<evidence type="ECO:0000313" key="5">
    <source>
        <dbReference type="Proteomes" id="UP000240883"/>
    </source>
</evidence>
<feature type="region of interest" description="Disordered" evidence="1">
    <location>
        <begin position="277"/>
        <end position="359"/>
    </location>
</feature>
<feature type="region of interest" description="Disordered" evidence="1">
    <location>
        <begin position="461"/>
        <end position="617"/>
    </location>
</feature>
<protein>
    <recommendedName>
        <fullName evidence="3">Rhodopsin domain-containing protein</fullName>
    </recommendedName>
</protein>